<dbReference type="OrthoDB" id="2655838at2"/>
<dbReference type="GO" id="GO:0005886">
    <property type="term" value="C:plasma membrane"/>
    <property type="evidence" value="ECO:0007669"/>
    <property type="project" value="UniProtKB-SubCell"/>
</dbReference>
<proteinExistence type="predicted"/>
<evidence type="ECO:0000256" key="5">
    <source>
        <dbReference type="ARBA" id="ARBA00023136"/>
    </source>
</evidence>
<keyword evidence="4 7" id="KW-1133">Transmembrane helix</keyword>
<keyword evidence="5 7" id="KW-0472">Membrane</keyword>
<sequence>MKRNAKSRIAKLFIWTIIMLLLIPWSAFAQPPVENLQGKSYQIPFISTDQTLNSPRNAVSYWLFMPKGTTVTDPCSLNIHFTFSNTLIDAKSSLTVYINGVALETKGIYTLQEKGQGWWSVTLPTEKIKQNAVNEIKFTSDQRSIEGDCADIDNPDNWVILHSDSYLNITLKDHYTAELSGFYPIYYEGLSDQSLLATDFILSKGSKEESVLALLKLGSSLGAAYPGRQMLDFQVYEEITQEPVPVSNVPARNKVYLGPFPGWQDNQPLQALSQYLKEEEGYLAIAGPTEGTPHYSTVIGGKDASGFQKAINLITNRTLLEQVDQSAIILKSQVQPAANAFKAKEKGVYHFSDFGYSTINLAGVFHQRAYLTFIQPQEIQSSKGSYLNLKFSHSQALISERSVITVKINGTPVASTKLTTANAEGGTLKIDIPEKDLKSPFLEVGIECYNYLGLVDCSKDYSESAWTVIDETSQIVFSPGNVMLQPSLKMFPYVYSGQNGEPAQVALGMPEQFNGDSIEAAVLLATRLGQNTGRVYDWTLLKQYVPTSKQKKMDLIFLGSYQDIKLPEEVKKALAVAPGENNELTIQNGVNVISETLQNKALIQVIRSPWDPARRIYVIMYNNQDALTVLKQALSNKDILRKMEQQLALVNSFLDVSNLAVSEKTAVSVPKTTEDRVNDLEKITHLPWWLVVVLIVLIIAALIALLRLRRVKNEFTQAGVKLKAEQGFTEAESGIHEGQMTEQDDTEHQPKK</sequence>
<keyword evidence="8" id="KW-0732">Signal</keyword>
<evidence type="ECO:0000256" key="3">
    <source>
        <dbReference type="ARBA" id="ARBA00022692"/>
    </source>
</evidence>
<organism evidence="9 10">
    <name type="scientific">Desulforamulus aeronauticus DSM 10349</name>
    <dbReference type="NCBI Taxonomy" id="1121421"/>
    <lineage>
        <taxon>Bacteria</taxon>
        <taxon>Bacillati</taxon>
        <taxon>Bacillota</taxon>
        <taxon>Clostridia</taxon>
        <taxon>Eubacteriales</taxon>
        <taxon>Peptococcaceae</taxon>
        <taxon>Desulforamulus</taxon>
    </lineage>
</organism>
<feature type="region of interest" description="Disordered" evidence="6">
    <location>
        <begin position="732"/>
        <end position="752"/>
    </location>
</feature>
<dbReference type="PANTHER" id="PTHR39083:SF1">
    <property type="entry name" value="CYCLIC DI-GMP-BINDING PROTEIN"/>
    <property type="match status" value="1"/>
</dbReference>
<keyword evidence="2" id="KW-1003">Cell membrane</keyword>
<keyword evidence="3 7" id="KW-0812">Transmembrane</keyword>
<gene>
    <name evidence="9" type="ORF">SAMN02745123_00085</name>
</gene>
<dbReference type="Gene3D" id="2.60.120.260">
    <property type="entry name" value="Galactose-binding domain-like"/>
    <property type="match status" value="2"/>
</dbReference>
<dbReference type="Proteomes" id="UP000183997">
    <property type="component" value="Unassembled WGS sequence"/>
</dbReference>
<evidence type="ECO:0000256" key="7">
    <source>
        <dbReference type="SAM" id="Phobius"/>
    </source>
</evidence>
<reference evidence="10" key="1">
    <citation type="submission" date="2016-11" db="EMBL/GenBank/DDBJ databases">
        <authorList>
            <person name="Varghese N."/>
            <person name="Submissions S."/>
        </authorList>
    </citation>
    <scope>NUCLEOTIDE SEQUENCE [LARGE SCALE GENOMIC DNA]</scope>
    <source>
        <strain evidence="10">DSM 10349</strain>
    </source>
</reference>
<accession>A0A1M6NEI4</accession>
<dbReference type="InterPro" id="IPR018513">
    <property type="entry name" value="Cell_synthase_bac"/>
</dbReference>
<name>A0A1M6NEI4_9FIRM</name>
<evidence type="ECO:0000256" key="8">
    <source>
        <dbReference type="SAM" id="SignalP"/>
    </source>
</evidence>
<keyword evidence="10" id="KW-1185">Reference proteome</keyword>
<dbReference type="AlphaFoldDB" id="A0A1M6NEI4"/>
<feature type="chain" id="PRO_5013133330" evidence="8">
    <location>
        <begin position="30"/>
        <end position="752"/>
    </location>
</feature>
<feature type="signal peptide" evidence="8">
    <location>
        <begin position="1"/>
        <end position="29"/>
    </location>
</feature>
<dbReference type="RefSeq" id="WP_072910305.1">
    <property type="nucleotide sequence ID" value="NZ_FRAR01000004.1"/>
</dbReference>
<dbReference type="STRING" id="1121421.SAMN02745123_00085"/>
<evidence type="ECO:0000256" key="1">
    <source>
        <dbReference type="ARBA" id="ARBA00004162"/>
    </source>
</evidence>
<comment type="subcellular location">
    <subcellularLocation>
        <location evidence="1">Cell membrane</location>
        <topology evidence="1">Single-pass membrane protein</topology>
    </subcellularLocation>
</comment>
<evidence type="ECO:0000256" key="2">
    <source>
        <dbReference type="ARBA" id="ARBA00022475"/>
    </source>
</evidence>
<dbReference type="GO" id="GO:0006011">
    <property type="term" value="P:UDP-alpha-D-glucose metabolic process"/>
    <property type="evidence" value="ECO:0007669"/>
    <property type="project" value="InterPro"/>
</dbReference>
<evidence type="ECO:0000256" key="6">
    <source>
        <dbReference type="SAM" id="MobiDB-lite"/>
    </source>
</evidence>
<feature type="transmembrane region" description="Helical" evidence="7">
    <location>
        <begin position="686"/>
        <end position="706"/>
    </location>
</feature>
<dbReference type="Pfam" id="PF03170">
    <property type="entry name" value="BcsB"/>
    <property type="match status" value="2"/>
</dbReference>
<dbReference type="EMBL" id="FRAR01000004">
    <property type="protein sequence ID" value="SHJ94024.1"/>
    <property type="molecule type" value="Genomic_DNA"/>
</dbReference>
<evidence type="ECO:0000256" key="4">
    <source>
        <dbReference type="ARBA" id="ARBA00022989"/>
    </source>
</evidence>
<evidence type="ECO:0000313" key="10">
    <source>
        <dbReference type="Proteomes" id="UP000183997"/>
    </source>
</evidence>
<dbReference type="PANTHER" id="PTHR39083">
    <property type="entry name" value="CYCLIC DI-GMP-BINDING PROTEIN"/>
    <property type="match status" value="1"/>
</dbReference>
<protein>
    <submittedName>
        <fullName evidence="9">Cellulose synthase subunit</fullName>
    </submittedName>
</protein>
<evidence type="ECO:0000313" key="9">
    <source>
        <dbReference type="EMBL" id="SHJ94024.1"/>
    </source>
</evidence>